<dbReference type="InterPro" id="IPR007120">
    <property type="entry name" value="DNA-dir_RNAP_su2_dom"/>
</dbReference>
<evidence type="ECO:0000256" key="6">
    <source>
        <dbReference type="ARBA" id="ARBA00022723"/>
    </source>
</evidence>
<evidence type="ECO:0000256" key="3">
    <source>
        <dbReference type="ARBA" id="ARBA00022478"/>
    </source>
</evidence>
<protein>
    <recommendedName>
        <fullName evidence="2">DNA-directed RNA polymerase</fullName>
        <ecNumber evidence="2">2.7.7.6</ecNumber>
    </recommendedName>
</protein>
<keyword evidence="5" id="KW-0548">Nucleotidyltransferase</keyword>
<evidence type="ECO:0000256" key="1">
    <source>
        <dbReference type="ARBA" id="ARBA00006835"/>
    </source>
</evidence>
<dbReference type="GO" id="GO:0046872">
    <property type="term" value="F:metal ion binding"/>
    <property type="evidence" value="ECO:0007669"/>
    <property type="project" value="UniProtKB-KW"/>
</dbReference>
<dbReference type="EC" id="2.7.7.6" evidence="2"/>
<dbReference type="Pfam" id="PF04566">
    <property type="entry name" value="RNA_pol_Rpb2_4"/>
    <property type="match status" value="1"/>
</dbReference>
<feature type="domain" description="RNA polymerase Rpb2" evidence="13">
    <location>
        <begin position="412"/>
        <end position="472"/>
    </location>
</feature>
<dbReference type="GO" id="GO:0003899">
    <property type="term" value="F:DNA-directed RNA polymerase activity"/>
    <property type="evidence" value="ECO:0007669"/>
    <property type="project" value="UniProtKB-EC"/>
</dbReference>
<keyword evidence="7" id="KW-0862">Zinc</keyword>
<evidence type="ECO:0000259" key="9">
    <source>
        <dbReference type="Pfam" id="PF00562"/>
    </source>
</evidence>
<feature type="domain" description="RNA polymerase Rpb2" evidence="10">
    <location>
        <begin position="1040"/>
        <end position="1123"/>
    </location>
</feature>
<keyword evidence="4" id="KW-0808">Transferase</keyword>
<dbReference type="Gene3D" id="2.40.50.150">
    <property type="match status" value="1"/>
</dbReference>
<dbReference type="InterPro" id="IPR014724">
    <property type="entry name" value="RNA_pol_RPB2_OB-fold"/>
</dbReference>
<dbReference type="InterPro" id="IPR007645">
    <property type="entry name" value="RNA_pol_Rpb2_3"/>
</dbReference>
<dbReference type="InterPro" id="IPR007646">
    <property type="entry name" value="RNA_pol_Rpb2_4"/>
</dbReference>
<dbReference type="SUPFAM" id="SSF64484">
    <property type="entry name" value="beta and beta-prime subunits of DNA dependent RNA-polymerase"/>
    <property type="match status" value="1"/>
</dbReference>
<evidence type="ECO:0000256" key="2">
    <source>
        <dbReference type="ARBA" id="ARBA00012418"/>
    </source>
</evidence>
<keyword evidence="3" id="KW-0240">DNA-directed RNA polymerase</keyword>
<feature type="domain" description="RNA polymerase Rpb2" evidence="11">
    <location>
        <begin position="167"/>
        <end position="337"/>
    </location>
</feature>
<evidence type="ECO:0000259" key="10">
    <source>
        <dbReference type="Pfam" id="PF04560"/>
    </source>
</evidence>
<evidence type="ECO:0000256" key="7">
    <source>
        <dbReference type="ARBA" id="ARBA00022833"/>
    </source>
</evidence>
<feature type="domain" description="RNA polymerase Rpb2" evidence="14">
    <location>
        <begin position="510"/>
        <end position="571"/>
    </location>
</feature>
<dbReference type="Gene3D" id="3.90.1100.10">
    <property type="match status" value="2"/>
</dbReference>
<dbReference type="Pfam" id="PF04560">
    <property type="entry name" value="RNA_pol_Rpb2_7"/>
    <property type="match status" value="1"/>
</dbReference>
<dbReference type="Pfam" id="PF00562">
    <property type="entry name" value="RNA_pol_Rpb2_6"/>
    <property type="match status" value="1"/>
</dbReference>
<reference evidence="15" key="1">
    <citation type="journal article" date="2020" name="Nature">
        <title>Giant virus diversity and host interactions through global metagenomics.</title>
        <authorList>
            <person name="Schulz F."/>
            <person name="Roux S."/>
            <person name="Paez-Espino D."/>
            <person name="Jungbluth S."/>
            <person name="Walsh D.A."/>
            <person name="Denef V.J."/>
            <person name="McMahon K.D."/>
            <person name="Konstantinidis K.T."/>
            <person name="Eloe-Fadrosh E.A."/>
            <person name="Kyrpides N.C."/>
            <person name="Woyke T."/>
        </authorList>
    </citation>
    <scope>NUCLEOTIDE SEQUENCE</scope>
    <source>
        <strain evidence="15">GVMAG-S-1029409-49</strain>
    </source>
</reference>
<dbReference type="Pfam" id="PF04565">
    <property type="entry name" value="RNA_pol_Rpb2_3"/>
    <property type="match status" value="1"/>
</dbReference>
<keyword evidence="8" id="KW-0804">Transcription</keyword>
<name>A0A6C0LXS0_9ZZZZ</name>
<proteinExistence type="inferred from homology"/>
<dbReference type="AlphaFoldDB" id="A0A6C0LXS0"/>
<sequence>MSFDLITKFFEENWLHGHHIESYNDLIANRIPKIVNENSDVVVDQYRVSFGELYFSRPSHVETNGMKRFISPYEASSCRNISYASDIYCDITLIEPVKTHVHTKVHIGSIPVMVGSDLCNGARGDDGGYFIVDGMEKVIIPQDRTRFNNPYVYRNRKTPPKFEYFCEIRSSATAITRTTTTQIGIKDERIYAIVPYIPDANAIPICILFRALGVLDEVDIIKHIVNIDGIEAQEVIEFMRHSLEHAYECRTQEDALCYIGYKGKKFVKGGDKTEDDTKNDAISYATYLVTSELFPHLGTDLLKKRYYVGYLITKLLNSIKGRTHAVDRDHLANKRVDADGVLMSNLFYIAFRKLRGEIAKMITQRVIEKGQQPSIPSYVNPDHITRIFRHAIATGNWGGHKGVGSKAGVTQNYERFNRITTISHQRRIKTSLGTKGKLTAPRRLHGSHLGHICVSETPEGGEIGLTKQLALLEYITIGCDIEPLVKLMSSMPEFVEFTENTTRVMSSTKIVVNGDLLGNTTDAKSMYGRLVSFRRTGGISPETSISHDTEQNELRLNTDAGRYSRPLIIVNNGVLATDNTDTSCMTWTELITSGIVEYLDADELDCSDVLIAMERGDITPEHTHCELHPAMMYGVNAGLIPYANHNPAPRLTYQASMGKQGIGSPSIDHNSIMKGFYHLLHTPQKPLVKTQIGDLIDYDSEPTGANVVTAIMPFEGFGQEDSIILNQASVDRGLFNSSKFKSFSAVIKRTKHVALAIPSREICDRFRGNDVSALSTTDDTAVLGTLRMHTDNTKWAYSPNHQVPFGVAKIGSVIRKGNVIIGIVQEKDSAKIVPTIADTKLKKYLDASVIYDEDEPCRVTRVHYGYNGDGYFFVAVKVCILRIPEIGDKFASRIAQKGTCGRIVRQEDMPFSGDPRSAPCPDMIINPLAFPSRMTIGQIVESVVGMAASIEGVPSTDATVFEEFSVDRLMSKLEELKIPNAGKCVMYNGMTGERMDAFIFMGVTYYQRLKHMVKDKVHARARGPNHAFTRQPREGRANDGGLRMGEMERDCLLGHGASNVLLDRLFRNSDRYQCNVCKVCGLIVTDKCTTCDVSDVSTINIPYGTKLVFQELMGCGIYPRILTD</sequence>
<dbReference type="Pfam" id="PF04563">
    <property type="entry name" value="RNA_pol_Rpb2_1"/>
    <property type="match status" value="1"/>
</dbReference>
<dbReference type="Gene3D" id="3.90.1110.10">
    <property type="entry name" value="RNA polymerase Rpb2, domain 2"/>
    <property type="match status" value="1"/>
</dbReference>
<evidence type="ECO:0000256" key="8">
    <source>
        <dbReference type="ARBA" id="ARBA00023163"/>
    </source>
</evidence>
<dbReference type="Pfam" id="PF04561">
    <property type="entry name" value="RNA_pol_Rpb2_2"/>
    <property type="match status" value="1"/>
</dbReference>
<evidence type="ECO:0000259" key="13">
    <source>
        <dbReference type="Pfam" id="PF04565"/>
    </source>
</evidence>
<dbReference type="InterPro" id="IPR037034">
    <property type="entry name" value="RNA_pol_Rpb2_2_sf"/>
</dbReference>
<evidence type="ECO:0000256" key="5">
    <source>
        <dbReference type="ARBA" id="ARBA00022695"/>
    </source>
</evidence>
<dbReference type="InterPro" id="IPR007644">
    <property type="entry name" value="RNA_pol_bsu_protrusion"/>
</dbReference>
<dbReference type="GO" id="GO:0032549">
    <property type="term" value="F:ribonucleoside binding"/>
    <property type="evidence" value="ECO:0007669"/>
    <property type="project" value="InterPro"/>
</dbReference>
<dbReference type="GO" id="GO:0000428">
    <property type="term" value="C:DNA-directed RNA polymerase complex"/>
    <property type="evidence" value="ECO:0007669"/>
    <property type="project" value="UniProtKB-KW"/>
</dbReference>
<evidence type="ECO:0000256" key="4">
    <source>
        <dbReference type="ARBA" id="ARBA00022679"/>
    </source>
</evidence>
<dbReference type="PANTHER" id="PTHR20856">
    <property type="entry name" value="DNA-DIRECTED RNA POLYMERASE I SUBUNIT 2"/>
    <property type="match status" value="1"/>
</dbReference>
<evidence type="ECO:0000259" key="12">
    <source>
        <dbReference type="Pfam" id="PF04563"/>
    </source>
</evidence>
<feature type="domain" description="RNA polymerase beta subunit protrusion" evidence="12">
    <location>
        <begin position="16"/>
        <end position="385"/>
    </location>
</feature>
<accession>A0A6C0LXS0</accession>
<evidence type="ECO:0000259" key="14">
    <source>
        <dbReference type="Pfam" id="PF04566"/>
    </source>
</evidence>
<dbReference type="InterPro" id="IPR015712">
    <property type="entry name" value="DNA-dir_RNA_pol_su2"/>
</dbReference>
<evidence type="ECO:0000259" key="11">
    <source>
        <dbReference type="Pfam" id="PF04561"/>
    </source>
</evidence>
<dbReference type="EMBL" id="MN740609">
    <property type="protein sequence ID" value="QHU35559.1"/>
    <property type="molecule type" value="Genomic_DNA"/>
</dbReference>
<dbReference type="CDD" id="cd00653">
    <property type="entry name" value="RNA_pol_B_RPB2"/>
    <property type="match status" value="1"/>
</dbReference>
<dbReference type="InterPro" id="IPR007642">
    <property type="entry name" value="RNA_pol_Rpb2_2"/>
</dbReference>
<dbReference type="GO" id="GO:0003677">
    <property type="term" value="F:DNA binding"/>
    <property type="evidence" value="ECO:0007669"/>
    <property type="project" value="InterPro"/>
</dbReference>
<keyword evidence="6" id="KW-0479">Metal-binding</keyword>
<organism evidence="15">
    <name type="scientific">viral metagenome</name>
    <dbReference type="NCBI Taxonomy" id="1070528"/>
    <lineage>
        <taxon>unclassified sequences</taxon>
        <taxon>metagenomes</taxon>
        <taxon>organismal metagenomes</taxon>
    </lineage>
</organism>
<dbReference type="InterPro" id="IPR007641">
    <property type="entry name" value="RNA_pol_Rpb2_7"/>
</dbReference>
<dbReference type="Gene3D" id="2.40.270.10">
    <property type="entry name" value="DNA-directed RNA polymerase, subunit 2, domain 6"/>
    <property type="match status" value="1"/>
</dbReference>
<feature type="domain" description="DNA-directed RNA polymerase subunit 2 hybrid-binding" evidence="9">
    <location>
        <begin position="637"/>
        <end position="1037"/>
    </location>
</feature>
<dbReference type="GO" id="GO:0006351">
    <property type="term" value="P:DNA-templated transcription"/>
    <property type="evidence" value="ECO:0007669"/>
    <property type="project" value="InterPro"/>
</dbReference>
<dbReference type="Gene3D" id="3.90.1800.10">
    <property type="entry name" value="RNA polymerase alpha subunit dimerisation domain"/>
    <property type="match status" value="1"/>
</dbReference>
<evidence type="ECO:0000313" key="15">
    <source>
        <dbReference type="EMBL" id="QHU35559.1"/>
    </source>
</evidence>
<comment type="similarity">
    <text evidence="1">Belongs to the RNA polymerase beta chain family.</text>
</comment>
<dbReference type="InterPro" id="IPR037033">
    <property type="entry name" value="DNA-dir_RNAP_su2_hyb_sf"/>
</dbReference>